<dbReference type="InterPro" id="IPR019649">
    <property type="entry name" value="DUF2512"/>
</dbReference>
<evidence type="ECO:0000256" key="1">
    <source>
        <dbReference type="SAM" id="MobiDB-lite"/>
    </source>
</evidence>
<feature type="transmembrane region" description="Helical" evidence="2">
    <location>
        <begin position="86"/>
        <end position="104"/>
    </location>
</feature>
<keyword evidence="2" id="KW-1133">Transmembrane helix</keyword>
<feature type="transmembrane region" description="Helical" evidence="2">
    <location>
        <begin position="33"/>
        <end position="53"/>
    </location>
</feature>
<feature type="transmembrane region" description="Helical" evidence="2">
    <location>
        <begin position="7"/>
        <end position="27"/>
    </location>
</feature>
<evidence type="ECO:0000313" key="3">
    <source>
        <dbReference type="EMBL" id="KIY21824.1"/>
    </source>
</evidence>
<sequence length="150" mass="16729">MKHVKAIGIKFIVSLVLLYVIFGAMYNMSFNNVFLMSLVLSIGSYVLGDLLVLPKANNTIATAVDFGLAFMFLWIVGESLTYGESLVFPSLIAAAGLAVTEYFFHKYVSRNVLEEGEQDYSADYRYQTEASEELTPVKPDVRSDENTDDN</sequence>
<name>A0A0D6Z7U1_9BACI</name>
<proteinExistence type="predicted"/>
<evidence type="ECO:0008006" key="5">
    <source>
        <dbReference type="Google" id="ProtNLM"/>
    </source>
</evidence>
<dbReference type="RefSeq" id="WP_044394033.1">
    <property type="nucleotide sequence ID" value="NZ_JXIQ01000093.1"/>
</dbReference>
<keyword evidence="2" id="KW-0812">Transmembrane</keyword>
<protein>
    <recommendedName>
        <fullName evidence="5">DUF2512 family protein</fullName>
    </recommendedName>
</protein>
<comment type="caution">
    <text evidence="3">The sequence shown here is derived from an EMBL/GenBank/DDBJ whole genome shotgun (WGS) entry which is preliminary data.</text>
</comment>
<dbReference type="PATRIC" id="fig|285983.3.peg.1022"/>
<dbReference type="OrthoDB" id="2111682at2"/>
<dbReference type="AlphaFoldDB" id="A0A0D6Z7U1"/>
<keyword evidence="2" id="KW-0472">Membrane</keyword>
<feature type="transmembrane region" description="Helical" evidence="2">
    <location>
        <begin position="60"/>
        <end position="80"/>
    </location>
</feature>
<organism evidence="3 4">
    <name type="scientific">Mesobacillus subterraneus</name>
    <dbReference type="NCBI Taxonomy" id="285983"/>
    <lineage>
        <taxon>Bacteria</taxon>
        <taxon>Bacillati</taxon>
        <taxon>Bacillota</taxon>
        <taxon>Bacilli</taxon>
        <taxon>Bacillales</taxon>
        <taxon>Bacillaceae</taxon>
        <taxon>Mesobacillus</taxon>
    </lineage>
</organism>
<dbReference type="Proteomes" id="UP000032512">
    <property type="component" value="Unassembled WGS sequence"/>
</dbReference>
<reference evidence="3 4" key="1">
    <citation type="submission" date="2015-01" db="EMBL/GenBank/DDBJ databases">
        <title>Draft genome sequences of the supercritical CO2 tolerant bacteria Bacillus subterraneus MITOT1 and Bacillus cereus MIT0214.</title>
        <authorList>
            <person name="Peet K.C."/>
            <person name="Thompson J.R."/>
        </authorList>
    </citation>
    <scope>NUCLEOTIDE SEQUENCE [LARGE SCALE GENOMIC DNA]</scope>
    <source>
        <strain evidence="3 4">MITOT1</strain>
    </source>
</reference>
<dbReference type="EMBL" id="JXIQ01000093">
    <property type="protein sequence ID" value="KIY21824.1"/>
    <property type="molecule type" value="Genomic_DNA"/>
</dbReference>
<feature type="compositionally biased region" description="Basic and acidic residues" evidence="1">
    <location>
        <begin position="139"/>
        <end position="150"/>
    </location>
</feature>
<evidence type="ECO:0000256" key="2">
    <source>
        <dbReference type="SAM" id="Phobius"/>
    </source>
</evidence>
<dbReference type="Pfam" id="PF10710">
    <property type="entry name" value="DUF2512"/>
    <property type="match status" value="1"/>
</dbReference>
<feature type="region of interest" description="Disordered" evidence="1">
    <location>
        <begin position="129"/>
        <end position="150"/>
    </location>
</feature>
<gene>
    <name evidence="3" type="ORF">UB32_11770</name>
</gene>
<evidence type="ECO:0000313" key="4">
    <source>
        <dbReference type="Proteomes" id="UP000032512"/>
    </source>
</evidence>
<keyword evidence="4" id="KW-1185">Reference proteome</keyword>
<accession>A0A0D6Z7U1</accession>